<organism evidence="7">
    <name type="scientific">Tunturiibacter gelidiferens</name>
    <dbReference type="NCBI Taxonomy" id="3069689"/>
    <lineage>
        <taxon>Bacteria</taxon>
        <taxon>Pseudomonadati</taxon>
        <taxon>Acidobacteriota</taxon>
        <taxon>Terriglobia</taxon>
        <taxon>Terriglobales</taxon>
        <taxon>Acidobacteriaceae</taxon>
        <taxon>Tunturiibacter</taxon>
    </lineage>
</organism>
<dbReference type="KEGG" id="tgi:RBB81_19485"/>
<protein>
    <submittedName>
        <fullName evidence="7">RNA polymerase sigma factor</fullName>
    </submittedName>
</protein>
<dbReference type="GO" id="GO:0006352">
    <property type="term" value="P:DNA-templated transcription initiation"/>
    <property type="evidence" value="ECO:0007669"/>
    <property type="project" value="InterPro"/>
</dbReference>
<dbReference type="InterPro" id="IPR013325">
    <property type="entry name" value="RNA_pol_sigma_r2"/>
</dbReference>
<evidence type="ECO:0000259" key="5">
    <source>
        <dbReference type="Pfam" id="PF04542"/>
    </source>
</evidence>
<keyword evidence="4" id="KW-0804">Transcription</keyword>
<dbReference type="SUPFAM" id="SSF88946">
    <property type="entry name" value="Sigma2 domain of RNA polymerase sigma factors"/>
    <property type="match status" value="1"/>
</dbReference>
<sequence length="237" mass="26535">MTPETVHNARSSIPRASCSPDFAMILKAAEPGSRWDQSWSGSAPWTAVHNPSQLEANRTMLSENTRSADFERLALPLFASLYNHAFWLTHDHAEAEDLVQETFSKALRAFDSFQSGTNFKAWVFRILRNTFLTSRTGIAASRTVYLEDNPETLDTTNAGPTPEDTLIRLDNQAALNIALDQLPSQLREVLLLCDVEEIKYKDIALILDVPIGTVMSRVSRARSTLRQLLQPQFGESL</sequence>
<reference evidence="7" key="2">
    <citation type="journal article" date="2024" name="Environ. Microbiol.">
        <title>Genome analysis and description of Tunturibacter gen. nov. expands the diversity of Terriglobia in tundra soils.</title>
        <authorList>
            <person name="Messyasz A."/>
            <person name="Mannisto M.K."/>
            <person name="Kerkhof L.J."/>
            <person name="Haggblom M.M."/>
        </authorList>
    </citation>
    <scope>NUCLEOTIDE SEQUENCE</scope>
    <source>
        <strain evidence="7">M8UP39</strain>
    </source>
</reference>
<dbReference type="InterPro" id="IPR013249">
    <property type="entry name" value="RNA_pol_sigma70_r4_t2"/>
</dbReference>
<feature type="domain" description="RNA polymerase sigma-70 region 2" evidence="5">
    <location>
        <begin position="81"/>
        <end position="133"/>
    </location>
</feature>
<dbReference type="PANTHER" id="PTHR43133">
    <property type="entry name" value="RNA POLYMERASE ECF-TYPE SIGMA FACTO"/>
    <property type="match status" value="1"/>
</dbReference>
<dbReference type="Gene3D" id="1.10.10.10">
    <property type="entry name" value="Winged helix-like DNA-binding domain superfamily/Winged helix DNA-binding domain"/>
    <property type="match status" value="1"/>
</dbReference>
<reference evidence="7" key="1">
    <citation type="submission" date="2023-08" db="EMBL/GenBank/DDBJ databases">
        <authorList>
            <person name="Messyasz A."/>
            <person name="Mannisto M.K."/>
            <person name="Kerkhof L.J."/>
            <person name="Haggblom M."/>
        </authorList>
    </citation>
    <scope>NUCLEOTIDE SEQUENCE</scope>
    <source>
        <strain evidence="7">M8UP39</strain>
    </source>
</reference>
<dbReference type="CDD" id="cd06171">
    <property type="entry name" value="Sigma70_r4"/>
    <property type="match status" value="1"/>
</dbReference>
<evidence type="ECO:0000256" key="3">
    <source>
        <dbReference type="ARBA" id="ARBA00023082"/>
    </source>
</evidence>
<dbReference type="InterPro" id="IPR014284">
    <property type="entry name" value="RNA_pol_sigma-70_dom"/>
</dbReference>
<evidence type="ECO:0000256" key="4">
    <source>
        <dbReference type="ARBA" id="ARBA00023163"/>
    </source>
</evidence>
<gene>
    <name evidence="7" type="ORF">RBB81_19485</name>
</gene>
<accession>A0AAU7YZ92</accession>
<dbReference type="RefSeq" id="WP_353071812.1">
    <property type="nucleotide sequence ID" value="NZ_CP132938.1"/>
</dbReference>
<dbReference type="InterPro" id="IPR036388">
    <property type="entry name" value="WH-like_DNA-bd_sf"/>
</dbReference>
<dbReference type="InterPro" id="IPR013324">
    <property type="entry name" value="RNA_pol_sigma_r3/r4-like"/>
</dbReference>
<dbReference type="SUPFAM" id="SSF88659">
    <property type="entry name" value="Sigma3 and sigma4 domains of RNA polymerase sigma factors"/>
    <property type="match status" value="1"/>
</dbReference>
<dbReference type="AlphaFoldDB" id="A0AAU7YZ92"/>
<dbReference type="EMBL" id="CP132938">
    <property type="protein sequence ID" value="XCB21745.1"/>
    <property type="molecule type" value="Genomic_DNA"/>
</dbReference>
<dbReference type="GO" id="GO:0016987">
    <property type="term" value="F:sigma factor activity"/>
    <property type="evidence" value="ECO:0007669"/>
    <property type="project" value="UniProtKB-KW"/>
</dbReference>
<dbReference type="NCBIfam" id="TIGR02937">
    <property type="entry name" value="sigma70-ECF"/>
    <property type="match status" value="1"/>
</dbReference>
<dbReference type="Pfam" id="PF08281">
    <property type="entry name" value="Sigma70_r4_2"/>
    <property type="match status" value="1"/>
</dbReference>
<dbReference type="PANTHER" id="PTHR43133:SF25">
    <property type="entry name" value="RNA POLYMERASE SIGMA FACTOR RFAY-RELATED"/>
    <property type="match status" value="1"/>
</dbReference>
<feature type="domain" description="RNA polymerase sigma factor 70 region 4 type 2" evidence="6">
    <location>
        <begin position="178"/>
        <end position="225"/>
    </location>
</feature>
<name>A0AAU7YZ92_9BACT</name>
<comment type="similarity">
    <text evidence="1">Belongs to the sigma-70 factor family. ECF subfamily.</text>
</comment>
<dbReference type="GO" id="GO:0003677">
    <property type="term" value="F:DNA binding"/>
    <property type="evidence" value="ECO:0007669"/>
    <property type="project" value="InterPro"/>
</dbReference>
<dbReference type="Pfam" id="PF04542">
    <property type="entry name" value="Sigma70_r2"/>
    <property type="match status" value="1"/>
</dbReference>
<dbReference type="InterPro" id="IPR039425">
    <property type="entry name" value="RNA_pol_sigma-70-like"/>
</dbReference>
<dbReference type="Gene3D" id="1.10.1740.10">
    <property type="match status" value="1"/>
</dbReference>
<proteinExistence type="inferred from homology"/>
<evidence type="ECO:0000256" key="1">
    <source>
        <dbReference type="ARBA" id="ARBA00010641"/>
    </source>
</evidence>
<evidence type="ECO:0000259" key="6">
    <source>
        <dbReference type="Pfam" id="PF08281"/>
    </source>
</evidence>
<keyword evidence="2" id="KW-0805">Transcription regulation</keyword>
<dbReference type="InterPro" id="IPR007627">
    <property type="entry name" value="RNA_pol_sigma70_r2"/>
</dbReference>
<keyword evidence="3" id="KW-0731">Sigma factor</keyword>
<evidence type="ECO:0000256" key="2">
    <source>
        <dbReference type="ARBA" id="ARBA00023015"/>
    </source>
</evidence>
<evidence type="ECO:0000313" key="7">
    <source>
        <dbReference type="EMBL" id="XCB21745.1"/>
    </source>
</evidence>